<protein>
    <submittedName>
        <fullName evidence="1">Uncharacterized protein</fullName>
    </submittedName>
</protein>
<proteinExistence type="predicted"/>
<keyword evidence="2" id="KW-1185">Reference proteome</keyword>
<name>A0AAN0K1J6_AMPQE</name>
<evidence type="ECO:0000313" key="2">
    <source>
        <dbReference type="Proteomes" id="UP000007879"/>
    </source>
</evidence>
<dbReference type="KEGG" id="aqu:109592005"/>
<dbReference type="RefSeq" id="XP_019863143.1">
    <property type="nucleotide sequence ID" value="XM_020007584.1"/>
</dbReference>
<sequence>MNVDCQFFKEHLKNGLPYKYVVYSPKVRKVGHQFEYLHGAPNENPRKNRVLKVPQEKLKEEGYYRQFDTMILPQVKARTSRNVVRKVWDYMWKSESEDTITVPTPAVMRSQCMDIHLQPIKNILIEGKFGSEYNIQRAIDGCVALFKCMYVQWVDSSYNPCYKWLVEEVSPYVKEWFECIALELLTSDTLESHNRVVSGVIIACCLRNLIKVHPFEITPDMKLSLLQVMSLTVDNGQKELNFLRSMITTPEAKNYITDAVLYYLSALIESGKPEFAIIIIKALPLYNFLFDSSEPYQQLKISSLNEIKWDNPLLLLSKLKHTLNDIRFIEKNTGDIQRLFQFDSHLLMLVPYICPRKETSLLCDILPLHLAIVWLIERLNLHSETHNLRLSSISDHKMEFCFKKPLACIMFRLFETEITSIDELSCISSAAYCLLDSFKDRLNDSKNAKILVNNTISLFIHILHKAKTCPKKSNDQQNLCQIQIITVTDLLKFWIQCNDVIGGNPYFGGGLRYGHYTSSVQGLKKE</sequence>
<reference evidence="1" key="2">
    <citation type="submission" date="2024-06" db="UniProtKB">
        <authorList>
            <consortium name="EnsemblMetazoa"/>
        </authorList>
    </citation>
    <scope>IDENTIFICATION</scope>
</reference>
<dbReference type="EnsemblMetazoa" id="XM_020007584.1">
    <property type="protein sequence ID" value="XP_019863143.1"/>
    <property type="gene ID" value="LOC109592005"/>
</dbReference>
<dbReference type="GeneID" id="109592005"/>
<reference evidence="2" key="1">
    <citation type="journal article" date="2010" name="Nature">
        <title>The Amphimedon queenslandica genome and the evolution of animal complexity.</title>
        <authorList>
            <person name="Srivastava M."/>
            <person name="Simakov O."/>
            <person name="Chapman J."/>
            <person name="Fahey B."/>
            <person name="Gauthier M.E."/>
            <person name="Mitros T."/>
            <person name="Richards G.S."/>
            <person name="Conaco C."/>
            <person name="Dacre M."/>
            <person name="Hellsten U."/>
            <person name="Larroux C."/>
            <person name="Putnam N.H."/>
            <person name="Stanke M."/>
            <person name="Adamska M."/>
            <person name="Darling A."/>
            <person name="Degnan S.M."/>
            <person name="Oakley T.H."/>
            <person name="Plachetzki D.C."/>
            <person name="Zhai Y."/>
            <person name="Adamski M."/>
            <person name="Calcino A."/>
            <person name="Cummins S.F."/>
            <person name="Goodstein D.M."/>
            <person name="Harris C."/>
            <person name="Jackson D.J."/>
            <person name="Leys S.P."/>
            <person name="Shu S."/>
            <person name="Woodcroft B.J."/>
            <person name="Vervoort M."/>
            <person name="Kosik K.S."/>
            <person name="Manning G."/>
            <person name="Degnan B.M."/>
            <person name="Rokhsar D.S."/>
        </authorList>
    </citation>
    <scope>NUCLEOTIDE SEQUENCE [LARGE SCALE GENOMIC DNA]</scope>
</reference>
<dbReference type="AlphaFoldDB" id="A0AAN0K1J6"/>
<organism evidence="1 2">
    <name type="scientific">Amphimedon queenslandica</name>
    <name type="common">Sponge</name>
    <dbReference type="NCBI Taxonomy" id="400682"/>
    <lineage>
        <taxon>Eukaryota</taxon>
        <taxon>Metazoa</taxon>
        <taxon>Porifera</taxon>
        <taxon>Demospongiae</taxon>
        <taxon>Heteroscleromorpha</taxon>
        <taxon>Haplosclerida</taxon>
        <taxon>Niphatidae</taxon>
        <taxon>Amphimedon</taxon>
    </lineage>
</organism>
<accession>A0AAN0K1J6</accession>
<dbReference type="Proteomes" id="UP000007879">
    <property type="component" value="Unassembled WGS sequence"/>
</dbReference>
<evidence type="ECO:0000313" key="1">
    <source>
        <dbReference type="EnsemblMetazoa" id="XP_019863143.1"/>
    </source>
</evidence>